<dbReference type="PANTHER" id="PTHR30363">
    <property type="entry name" value="HTH-TYPE TRANSCRIPTIONAL REGULATOR SRLR-RELATED"/>
    <property type="match status" value="1"/>
</dbReference>
<dbReference type="PRINTS" id="PR00037">
    <property type="entry name" value="HTHLACR"/>
</dbReference>
<dbReference type="InterPro" id="IPR018356">
    <property type="entry name" value="Tscrpt_reg_HTH_DeoR_CS"/>
</dbReference>
<dbReference type="Pfam" id="PF00455">
    <property type="entry name" value="DeoRC"/>
    <property type="match status" value="1"/>
</dbReference>
<name>A0ABY6GM30_9PROT</name>
<reference evidence="6" key="1">
    <citation type="submission" date="2022-10" db="EMBL/GenBank/DDBJ databases">
        <title>Candidatus Kirkpatrella diaphorinas gen. nov., sp. nov., an uncultured endosymbiont identified in a population of Diaphorina citri from Hawaii.</title>
        <authorList>
            <person name="Henry E.M."/>
            <person name="Carlson C.R."/>
            <person name="Kuo Y.-W."/>
        </authorList>
    </citation>
    <scope>NUCLEOTIDE SEQUENCE</scope>
    <source>
        <strain evidence="6">CADCRV1</strain>
    </source>
</reference>
<dbReference type="GO" id="GO:0003677">
    <property type="term" value="F:DNA binding"/>
    <property type="evidence" value="ECO:0007669"/>
    <property type="project" value="UniProtKB-KW"/>
</dbReference>
<gene>
    <name evidence="6" type="ORF">N5W20_04735</name>
</gene>
<dbReference type="InterPro" id="IPR037171">
    <property type="entry name" value="NagB/RpiA_transferase-like"/>
</dbReference>
<evidence type="ECO:0000256" key="4">
    <source>
        <dbReference type="ARBA" id="ARBA00023163"/>
    </source>
</evidence>
<sequence>MTETIITIPRHRKILDMVRAENYISNEQLARALDVTVQTIRRDLNFLSAHGFLARHHGGASSVAAFENIAYRQRQVLNARAKQGIAAYAAAMIPDNTSLFINIGTTTEAFARALMQHHDLRVITNNLHVASALSRHESFEVFIAGGRIRRQDGGIVGAEATQSLTHFRTEIGVIGISGIDEDGALLDYDLEEVQCARAIIRNARRVMLLTDHTKFSRTPMGRVGQLRDIDDLVTDAPPPENIRKLLEASGVTLHVVKS</sequence>
<keyword evidence="4" id="KW-0804">Transcription</keyword>
<evidence type="ECO:0000256" key="2">
    <source>
        <dbReference type="ARBA" id="ARBA00023015"/>
    </source>
</evidence>
<dbReference type="Gene3D" id="1.10.10.10">
    <property type="entry name" value="Winged helix-like DNA-binding domain superfamily/Winged helix DNA-binding domain"/>
    <property type="match status" value="1"/>
</dbReference>
<dbReference type="InterPro" id="IPR014036">
    <property type="entry name" value="DeoR-like_C"/>
</dbReference>
<dbReference type="PROSITE" id="PS00894">
    <property type="entry name" value="HTH_DEOR_1"/>
    <property type="match status" value="1"/>
</dbReference>
<dbReference type="EMBL" id="CP107052">
    <property type="protein sequence ID" value="UYH52161.1"/>
    <property type="molecule type" value="Genomic_DNA"/>
</dbReference>
<dbReference type="Gene3D" id="3.40.50.1360">
    <property type="match status" value="1"/>
</dbReference>
<dbReference type="SMART" id="SM01134">
    <property type="entry name" value="DeoRC"/>
    <property type="match status" value="1"/>
</dbReference>
<evidence type="ECO:0000256" key="1">
    <source>
        <dbReference type="ARBA" id="ARBA00022491"/>
    </source>
</evidence>
<dbReference type="PANTHER" id="PTHR30363:SF4">
    <property type="entry name" value="GLYCEROL-3-PHOSPHATE REGULON REPRESSOR"/>
    <property type="match status" value="1"/>
</dbReference>
<accession>A0ABY6GM30</accession>
<protein>
    <submittedName>
        <fullName evidence="6">DeoR/GlpR family DNA-binding transcription regulator</fullName>
    </submittedName>
</protein>
<evidence type="ECO:0000313" key="6">
    <source>
        <dbReference type="EMBL" id="UYH52161.1"/>
    </source>
</evidence>
<dbReference type="InterPro" id="IPR001034">
    <property type="entry name" value="DeoR_HTH"/>
</dbReference>
<evidence type="ECO:0000313" key="7">
    <source>
        <dbReference type="Proteomes" id="UP001163831"/>
    </source>
</evidence>
<dbReference type="Proteomes" id="UP001163831">
    <property type="component" value="Chromosome"/>
</dbReference>
<dbReference type="SMART" id="SM00420">
    <property type="entry name" value="HTH_DEOR"/>
    <property type="match status" value="1"/>
</dbReference>
<dbReference type="InterPro" id="IPR036390">
    <property type="entry name" value="WH_DNA-bd_sf"/>
</dbReference>
<dbReference type="SUPFAM" id="SSF46785">
    <property type="entry name" value="Winged helix' DNA-binding domain"/>
    <property type="match status" value="1"/>
</dbReference>
<dbReference type="SUPFAM" id="SSF100950">
    <property type="entry name" value="NagB/RpiA/CoA transferase-like"/>
    <property type="match status" value="1"/>
</dbReference>
<evidence type="ECO:0000259" key="5">
    <source>
        <dbReference type="PROSITE" id="PS51000"/>
    </source>
</evidence>
<dbReference type="InterPro" id="IPR036388">
    <property type="entry name" value="WH-like_DNA-bd_sf"/>
</dbReference>
<dbReference type="Pfam" id="PF08220">
    <property type="entry name" value="HTH_DeoR"/>
    <property type="match status" value="1"/>
</dbReference>
<evidence type="ECO:0000256" key="3">
    <source>
        <dbReference type="ARBA" id="ARBA00023125"/>
    </source>
</evidence>
<proteinExistence type="predicted"/>
<keyword evidence="2" id="KW-0805">Transcription regulation</keyword>
<dbReference type="InterPro" id="IPR050313">
    <property type="entry name" value="Carb_Metab_HTH_regulators"/>
</dbReference>
<keyword evidence="7" id="KW-1185">Reference proteome</keyword>
<keyword evidence="3 6" id="KW-0238">DNA-binding</keyword>
<keyword evidence="1" id="KW-0678">Repressor</keyword>
<dbReference type="PROSITE" id="PS51000">
    <property type="entry name" value="HTH_DEOR_2"/>
    <property type="match status" value="1"/>
</dbReference>
<organism evidence="6 7">
    <name type="scientific">Candidatus Kirkpatrickella diaphorinae</name>
    <dbReference type="NCBI Taxonomy" id="2984322"/>
    <lineage>
        <taxon>Bacteria</taxon>
        <taxon>Pseudomonadati</taxon>
        <taxon>Pseudomonadota</taxon>
        <taxon>Alphaproteobacteria</taxon>
        <taxon>Acetobacterales</taxon>
        <taxon>Acetobacteraceae</taxon>
        <taxon>Candidatus Kirkpatrickella</taxon>
    </lineage>
</organism>
<dbReference type="RefSeq" id="WP_319807758.1">
    <property type="nucleotide sequence ID" value="NZ_CP107052.1"/>
</dbReference>
<feature type="domain" description="HTH deoR-type" evidence="5">
    <location>
        <begin position="7"/>
        <end position="62"/>
    </location>
</feature>